<dbReference type="AlphaFoldDB" id="A0A2N1PME8"/>
<dbReference type="Pfam" id="PF07603">
    <property type="entry name" value="Lcl_C"/>
    <property type="match status" value="1"/>
</dbReference>
<dbReference type="SUPFAM" id="SSF47473">
    <property type="entry name" value="EF-hand"/>
    <property type="match status" value="1"/>
</dbReference>
<dbReference type="Gene3D" id="1.10.238.10">
    <property type="entry name" value="EF-hand"/>
    <property type="match status" value="1"/>
</dbReference>
<organism evidence="3 4">
    <name type="scientific">Candidatus Wallbacteria bacterium HGW-Wallbacteria-1</name>
    <dbReference type="NCBI Taxonomy" id="2013854"/>
    <lineage>
        <taxon>Bacteria</taxon>
        <taxon>Candidatus Walliibacteriota</taxon>
    </lineage>
</organism>
<feature type="region of interest" description="Disordered" evidence="1">
    <location>
        <begin position="325"/>
        <end position="371"/>
    </location>
</feature>
<feature type="compositionally biased region" description="Basic and acidic residues" evidence="1">
    <location>
        <begin position="325"/>
        <end position="345"/>
    </location>
</feature>
<feature type="domain" description="Lcl C-terminal" evidence="2">
    <location>
        <begin position="91"/>
        <end position="201"/>
    </location>
</feature>
<sequence length="371" mass="40930">MPFINTDYFDFLYGNTSAGERYIDAQWLSSTKYVSTTMNGDETLFGVNFADGRIKGYGYRNAQGKREKKFYARYVRGGPYCVNDFRDNGDGTISDLSTGLTWCRSDSGRAMTWGRALEYAESMVFAGHDDWRLPNARELQSIVDYSRSPDTTGSGAIDPVFSISEIKNEAGERDFPWFWTSTTHLDGPRPGSAAVYVAFGRALGKMRGRIMDVHGAGSQRSDPKIGKTAFRGPQGDLLRITNYVRCVRGGNVFKVGNVESDGKAVSGHKGQLSVLNSDDSTLKRYPYYLNPAVFASGGVEKKSVAKSGNSRMSRFIQRLDRDGDGLVSRREFDGPPDRFNVHDIDGDGFISSDEAPKGPPGRPSKRGGRGR</sequence>
<dbReference type="PROSITE" id="PS00018">
    <property type="entry name" value="EF_HAND_1"/>
    <property type="match status" value="1"/>
</dbReference>
<dbReference type="PANTHER" id="PTHR35812:SF1">
    <property type="entry name" value="LIPOPROTEIN"/>
    <property type="match status" value="1"/>
</dbReference>
<dbReference type="InterPro" id="IPR011992">
    <property type="entry name" value="EF-hand-dom_pair"/>
</dbReference>
<protein>
    <recommendedName>
        <fullName evidence="2">Lcl C-terminal domain-containing protein</fullName>
    </recommendedName>
</protein>
<dbReference type="InterPro" id="IPR018247">
    <property type="entry name" value="EF_Hand_1_Ca_BS"/>
</dbReference>
<dbReference type="EMBL" id="PGXC01000016">
    <property type="protein sequence ID" value="PKK89490.1"/>
    <property type="molecule type" value="Genomic_DNA"/>
</dbReference>
<evidence type="ECO:0000256" key="1">
    <source>
        <dbReference type="SAM" id="MobiDB-lite"/>
    </source>
</evidence>
<dbReference type="PANTHER" id="PTHR35812">
    <property type="entry name" value="LIPOPROTEIN"/>
    <property type="match status" value="1"/>
</dbReference>
<evidence type="ECO:0000313" key="3">
    <source>
        <dbReference type="EMBL" id="PKK89490.1"/>
    </source>
</evidence>
<proteinExistence type="predicted"/>
<reference evidence="3 4" key="1">
    <citation type="journal article" date="2017" name="ISME J.">
        <title>Potential for microbial H2 and metal transformations associated with novel bacteria and archaea in deep terrestrial subsurface sediments.</title>
        <authorList>
            <person name="Hernsdorf A.W."/>
            <person name="Amano Y."/>
            <person name="Miyakawa K."/>
            <person name="Ise K."/>
            <person name="Suzuki Y."/>
            <person name="Anantharaman K."/>
            <person name="Probst A."/>
            <person name="Burstein D."/>
            <person name="Thomas B.C."/>
            <person name="Banfield J.F."/>
        </authorList>
    </citation>
    <scope>NUCLEOTIDE SEQUENCE [LARGE SCALE GENOMIC DNA]</scope>
    <source>
        <strain evidence="3">HGW-Wallbacteria-1</strain>
    </source>
</reference>
<dbReference type="InterPro" id="IPR011460">
    <property type="entry name" value="Lcl_C"/>
</dbReference>
<evidence type="ECO:0000313" key="4">
    <source>
        <dbReference type="Proteomes" id="UP000233256"/>
    </source>
</evidence>
<gene>
    <name evidence="3" type="ORF">CVV64_13830</name>
</gene>
<name>A0A2N1PME8_9BACT</name>
<comment type="caution">
    <text evidence="3">The sequence shown here is derived from an EMBL/GenBank/DDBJ whole genome shotgun (WGS) entry which is preliminary data.</text>
</comment>
<dbReference type="Proteomes" id="UP000233256">
    <property type="component" value="Unassembled WGS sequence"/>
</dbReference>
<evidence type="ECO:0000259" key="2">
    <source>
        <dbReference type="Pfam" id="PF07603"/>
    </source>
</evidence>
<accession>A0A2N1PME8</accession>